<feature type="compositionally biased region" description="Pro residues" evidence="1">
    <location>
        <begin position="995"/>
        <end position="1055"/>
    </location>
</feature>
<evidence type="ECO:0000256" key="2">
    <source>
        <dbReference type="SAM" id="SignalP"/>
    </source>
</evidence>
<reference evidence="3" key="1">
    <citation type="journal article" date="2020" name="bioRxiv">
        <title>Comparative genomics of Chlamydomonas.</title>
        <authorList>
            <person name="Craig R.J."/>
            <person name="Hasan A.R."/>
            <person name="Ness R.W."/>
            <person name="Keightley P.D."/>
        </authorList>
    </citation>
    <scope>NUCLEOTIDE SEQUENCE</scope>
    <source>
        <strain evidence="3">CCAP 11/173</strain>
    </source>
</reference>
<dbReference type="PANTHER" id="PTHR13361:SF1">
    <property type="entry name" value="WW DOMAIN-BINDING PROTEIN 11"/>
    <property type="match status" value="1"/>
</dbReference>
<evidence type="ECO:0008006" key="5">
    <source>
        <dbReference type="Google" id="ProtNLM"/>
    </source>
</evidence>
<feature type="chain" id="PRO_5032752825" description="VWFA domain-containing protein" evidence="2">
    <location>
        <begin position="35"/>
        <end position="1279"/>
    </location>
</feature>
<dbReference type="PANTHER" id="PTHR13361">
    <property type="entry name" value="WW DOMAIN-BINDING PROTEIN 11"/>
    <property type="match status" value="1"/>
</dbReference>
<dbReference type="OrthoDB" id="532473at2759"/>
<proteinExistence type="predicted"/>
<feature type="region of interest" description="Disordered" evidence="1">
    <location>
        <begin position="490"/>
        <end position="513"/>
    </location>
</feature>
<evidence type="ECO:0000313" key="4">
    <source>
        <dbReference type="Proteomes" id="UP000613740"/>
    </source>
</evidence>
<accession>A0A835WPJ3</accession>
<feature type="compositionally biased region" description="Pro residues" evidence="1">
    <location>
        <begin position="237"/>
        <end position="270"/>
    </location>
</feature>
<feature type="signal peptide" evidence="2">
    <location>
        <begin position="1"/>
        <end position="34"/>
    </location>
</feature>
<dbReference type="Proteomes" id="UP000613740">
    <property type="component" value="Unassembled WGS sequence"/>
</dbReference>
<dbReference type="AlphaFoldDB" id="A0A835WPJ3"/>
<keyword evidence="4" id="KW-1185">Reference proteome</keyword>
<comment type="caution">
    <text evidence="3">The sequence shown here is derived from an EMBL/GenBank/DDBJ whole genome shotgun (WGS) entry which is preliminary data.</text>
</comment>
<feature type="region of interest" description="Disordered" evidence="1">
    <location>
        <begin position="992"/>
        <end position="1057"/>
    </location>
</feature>
<sequence length="1279" mass="132355">MAPGIRAACRRPALNRAGLLAALLALQLARSAVAQSATYPPIAVYDDSDGSDSRDVSRKAALAKSVQGQGGADVTLVKGPVTLSLDARTHVMMANTLKRILDGSSRNTLVNLIDGANGMLVLTITTGDPVPDYNALIAPFLGGVSPACAWADLTKTANGVYGFPGMPLSLFAGGSPRPLAFTCGTGAPWYLTTDGEAPVIMFRTRGGGWIKLLGFDWSVPNRVSVWEKILLYLPPSPPTAPPSPPRPPAPPRPPPLSPPPQPPSPPPEPPLEGTAIVLTDSATPSDATRKAKLRLTVLTLLGQGNVQLRSNPGYAPLHTVYDNTYINLPQASKDYILDLVRRGKTLLSIVVTPEMTEDRLSTVLTSALGQPAKCVKRTLVGAGNTLTAAGFSDYSNILGVPRYPNGLIPANNTVAMVCDSGRQLLYVEASEGLEEAVMWEMNVGRGVVRLVGFDFTTDGYQASWKNVTLAQRLPAMASIAVANTKSMLPAAPPFSNPSPPRPPRPPPILRPPPSPLGGRVPAILVLTDPNPQPDADLKQKMQDGIDALGNSPGLWPFGGGVDGALVHVAFDTTLVAFTPAQLSALAALVRARKTVLSVVFTSRTTDAALTAALTAITGANKLQCVSSAVAENQRINRAVPALIGDLKSDGWRAQLDTRAVRCNTGVKLFTSNADDSQAVVLEMSTLPTGPGKSGNDTGGVVRLIGYNFASGGRGDNRKPLSSLLIFSSNLISQPALTNATLPELGGGKPSPPPVKPPPPPARAPPRPPGGAIPPRPIRPPPPPPAANVAPVDSIVLVDAIPPTTAVDADRKAKFLAGVREIKDMTVVAQSGLGAARSHVVYDNTYMSLPALVREDLVTRVLTLQTLLTIIVTPGTTTSNITSIAREVTAIGGAVPVSCTKERVGSGARIRLNPALSIPDVLGPWRVDGGTSAISCSGATGVYVTTDKGRPVILEFMTPGGGTVRFIGYDFSTGARGAGKIALTRLAVSYARLTPTPTPSPPPSPPPAPRPPPTPRPPSPPLIARPPQPPVPPSRPFPPNDPGLPPSPPPAPPAPPLNTSGLVLAAVITDPAGTTLSTADTARKNNLFNAVNSYLAGAARNSPAKYMPGVSAHIMIDTVNTRTAFTTAAKAELALAISTGDTILTVIITPPAATPVTVLNTIIKTYTGYSATCTKTATAVGSSTLGLTAVSHAAAAAAVPKALTQPANGVVFACSGIPAGSFIPIFTTASGNTAVAEIIAPSGGVLRLVGFDFTTSAGLTPWAQLVSYNFRISTGAEDSP</sequence>
<protein>
    <recommendedName>
        <fullName evidence="5">VWFA domain-containing protein</fullName>
    </recommendedName>
</protein>
<organism evidence="3 4">
    <name type="scientific">Chlamydomonas schloesseri</name>
    <dbReference type="NCBI Taxonomy" id="2026947"/>
    <lineage>
        <taxon>Eukaryota</taxon>
        <taxon>Viridiplantae</taxon>
        <taxon>Chlorophyta</taxon>
        <taxon>core chlorophytes</taxon>
        <taxon>Chlorophyceae</taxon>
        <taxon>CS clade</taxon>
        <taxon>Chlamydomonadales</taxon>
        <taxon>Chlamydomonadaceae</taxon>
        <taxon>Chlamydomonas</taxon>
    </lineage>
</organism>
<feature type="compositionally biased region" description="Pro residues" evidence="1">
    <location>
        <begin position="749"/>
        <end position="785"/>
    </location>
</feature>
<name>A0A835WPJ3_9CHLO</name>
<feature type="region of interest" description="Disordered" evidence="1">
    <location>
        <begin position="237"/>
        <end position="274"/>
    </location>
</feature>
<dbReference type="GO" id="GO:0005681">
    <property type="term" value="C:spliceosomal complex"/>
    <property type="evidence" value="ECO:0007669"/>
    <property type="project" value="TreeGrafter"/>
</dbReference>
<feature type="region of interest" description="Disordered" evidence="1">
    <location>
        <begin position="739"/>
        <end position="785"/>
    </location>
</feature>
<keyword evidence="2" id="KW-0732">Signal</keyword>
<dbReference type="EMBL" id="JAEHOD010000009">
    <property type="protein sequence ID" value="KAG2451039.1"/>
    <property type="molecule type" value="Genomic_DNA"/>
</dbReference>
<evidence type="ECO:0000313" key="3">
    <source>
        <dbReference type="EMBL" id="KAG2451039.1"/>
    </source>
</evidence>
<gene>
    <name evidence="3" type="ORF">HYH02_004308</name>
</gene>
<evidence type="ECO:0000256" key="1">
    <source>
        <dbReference type="SAM" id="MobiDB-lite"/>
    </source>
</evidence>